<feature type="signal peptide" evidence="1">
    <location>
        <begin position="1"/>
        <end position="24"/>
    </location>
</feature>
<proteinExistence type="predicted"/>
<feature type="chain" id="PRO_5002517777" evidence="1">
    <location>
        <begin position="25"/>
        <end position="136"/>
    </location>
</feature>
<evidence type="ECO:0000313" key="3">
    <source>
        <dbReference type="Proteomes" id="UP000034392"/>
    </source>
</evidence>
<dbReference type="STRING" id="1267766.WYH_00423"/>
<keyword evidence="3" id="KW-1185">Reference proteome</keyword>
<evidence type="ECO:0000313" key="2">
    <source>
        <dbReference type="EMBL" id="AKH41482.1"/>
    </source>
</evidence>
<dbReference type="RefSeq" id="WP_169780680.1">
    <property type="nucleotide sequence ID" value="NZ_CP011452.2"/>
</dbReference>
<dbReference type="Proteomes" id="UP000034392">
    <property type="component" value="Chromosome"/>
</dbReference>
<dbReference type="AlphaFoldDB" id="A0A0F7KQN7"/>
<dbReference type="KEGG" id="aay:WYH_00423"/>
<dbReference type="PATRIC" id="fig|1267766.3.peg.427"/>
<sequence>MRRKLHLASLSVPILVLFADSASAQEAFRLPLFDGALLFRGDVGVTIDKRTAEQASTSLWRPFQPGLADKPIGGPRHYVLPHLAMQAGQQLYDLRMNYEFMHFQEPGDTDYAAIMHRYVDIEVPGIAASTTQQQGQ</sequence>
<accession>A0A0F7KQN7</accession>
<name>A0A0F7KQN7_9SPHN</name>
<reference evidence="2" key="1">
    <citation type="submission" date="2015-05" db="EMBL/GenBank/DDBJ databases">
        <title>The complete genome of Altererythrobacter atlanticus strain 26DY36.</title>
        <authorList>
            <person name="Wu Y.-H."/>
            <person name="Cheng H."/>
            <person name="Wu X.-W."/>
        </authorList>
    </citation>
    <scope>NUCLEOTIDE SEQUENCE [LARGE SCALE GENOMIC DNA]</scope>
    <source>
        <strain evidence="2">26DY36</strain>
    </source>
</reference>
<protein>
    <submittedName>
        <fullName evidence="2">Uncharacterized protein</fullName>
    </submittedName>
</protein>
<gene>
    <name evidence="2" type="ORF">WYH_00423</name>
</gene>
<dbReference type="EMBL" id="CP011452">
    <property type="protein sequence ID" value="AKH41482.1"/>
    <property type="molecule type" value="Genomic_DNA"/>
</dbReference>
<organism evidence="2 3">
    <name type="scientific">Croceibacterium atlanticum</name>
    <dbReference type="NCBI Taxonomy" id="1267766"/>
    <lineage>
        <taxon>Bacteria</taxon>
        <taxon>Pseudomonadati</taxon>
        <taxon>Pseudomonadota</taxon>
        <taxon>Alphaproteobacteria</taxon>
        <taxon>Sphingomonadales</taxon>
        <taxon>Erythrobacteraceae</taxon>
        <taxon>Croceibacterium</taxon>
    </lineage>
</organism>
<evidence type="ECO:0000256" key="1">
    <source>
        <dbReference type="SAM" id="SignalP"/>
    </source>
</evidence>
<keyword evidence="1" id="KW-0732">Signal</keyword>